<feature type="compositionally biased region" description="Basic and acidic residues" evidence="2">
    <location>
        <begin position="180"/>
        <end position="189"/>
    </location>
</feature>
<protein>
    <recommendedName>
        <fullName evidence="3">Reverse transcriptase domain-containing protein</fullName>
    </recommendedName>
</protein>
<dbReference type="Pfam" id="PF00078">
    <property type="entry name" value="RVT_1"/>
    <property type="match status" value="1"/>
</dbReference>
<feature type="coiled-coil region" evidence="1">
    <location>
        <begin position="36"/>
        <end position="70"/>
    </location>
</feature>
<organism evidence="4 5">
    <name type="scientific">Euphydryas editha</name>
    <name type="common">Edith's checkerspot</name>
    <dbReference type="NCBI Taxonomy" id="104508"/>
    <lineage>
        <taxon>Eukaryota</taxon>
        <taxon>Metazoa</taxon>
        <taxon>Ecdysozoa</taxon>
        <taxon>Arthropoda</taxon>
        <taxon>Hexapoda</taxon>
        <taxon>Insecta</taxon>
        <taxon>Pterygota</taxon>
        <taxon>Neoptera</taxon>
        <taxon>Endopterygota</taxon>
        <taxon>Lepidoptera</taxon>
        <taxon>Glossata</taxon>
        <taxon>Ditrysia</taxon>
        <taxon>Papilionoidea</taxon>
        <taxon>Nymphalidae</taxon>
        <taxon>Nymphalinae</taxon>
        <taxon>Euphydryas</taxon>
    </lineage>
</organism>
<dbReference type="Pfam" id="PF14529">
    <property type="entry name" value="Exo_endo_phos_2"/>
    <property type="match status" value="1"/>
</dbReference>
<keyword evidence="1" id="KW-0175">Coiled coil</keyword>
<dbReference type="Gene3D" id="3.30.70.1820">
    <property type="entry name" value="L1 transposable element, RRM domain"/>
    <property type="match status" value="1"/>
</dbReference>
<gene>
    <name evidence="4" type="ORF">EEDITHA_LOCUS14377</name>
</gene>
<dbReference type="SUPFAM" id="SSF56672">
    <property type="entry name" value="DNA/RNA polymerases"/>
    <property type="match status" value="1"/>
</dbReference>
<dbReference type="PROSITE" id="PS50878">
    <property type="entry name" value="RT_POL"/>
    <property type="match status" value="1"/>
</dbReference>
<proteinExistence type="predicted"/>
<dbReference type="AlphaFoldDB" id="A0AAU9UKX2"/>
<comment type="caution">
    <text evidence="4">The sequence shown here is derived from an EMBL/GenBank/DDBJ whole genome shotgun (WGS) entry which is preliminary data.</text>
</comment>
<dbReference type="CDD" id="cd09076">
    <property type="entry name" value="L1-EN"/>
    <property type="match status" value="1"/>
</dbReference>
<evidence type="ECO:0000256" key="1">
    <source>
        <dbReference type="SAM" id="Coils"/>
    </source>
</evidence>
<dbReference type="CDD" id="cd01650">
    <property type="entry name" value="RT_nLTR_like"/>
    <property type="match status" value="1"/>
</dbReference>
<dbReference type="GO" id="GO:0071897">
    <property type="term" value="P:DNA biosynthetic process"/>
    <property type="evidence" value="ECO:0007669"/>
    <property type="project" value="UniProtKB-ARBA"/>
</dbReference>
<dbReference type="SUPFAM" id="SSF56219">
    <property type="entry name" value="DNase I-like"/>
    <property type="match status" value="1"/>
</dbReference>
<dbReference type="InterPro" id="IPR005135">
    <property type="entry name" value="Endo/exonuclease/phosphatase"/>
</dbReference>
<name>A0AAU9UKX2_EUPED</name>
<feature type="domain" description="Reverse transcriptase" evidence="3">
    <location>
        <begin position="734"/>
        <end position="999"/>
    </location>
</feature>
<dbReference type="InterPro" id="IPR043502">
    <property type="entry name" value="DNA/RNA_pol_sf"/>
</dbReference>
<dbReference type="EMBL" id="CAKOGL010000022">
    <property type="protein sequence ID" value="CAH2099389.1"/>
    <property type="molecule type" value="Genomic_DNA"/>
</dbReference>
<dbReference type="Proteomes" id="UP001153954">
    <property type="component" value="Unassembled WGS sequence"/>
</dbReference>
<feature type="region of interest" description="Disordered" evidence="2">
    <location>
        <begin position="153"/>
        <end position="224"/>
    </location>
</feature>
<evidence type="ECO:0000256" key="2">
    <source>
        <dbReference type="SAM" id="MobiDB-lite"/>
    </source>
</evidence>
<evidence type="ECO:0000313" key="4">
    <source>
        <dbReference type="EMBL" id="CAH2099389.1"/>
    </source>
</evidence>
<dbReference type="PANTHER" id="PTHR47027:SF20">
    <property type="entry name" value="REVERSE TRANSCRIPTASE-LIKE PROTEIN WITH RNA-DIRECTED DNA POLYMERASE DOMAIN"/>
    <property type="match status" value="1"/>
</dbReference>
<dbReference type="InterPro" id="IPR036691">
    <property type="entry name" value="Endo/exonu/phosph_ase_sf"/>
</dbReference>
<dbReference type="Gene3D" id="3.60.10.10">
    <property type="entry name" value="Endonuclease/exonuclease/phosphatase"/>
    <property type="match status" value="1"/>
</dbReference>
<feature type="compositionally biased region" description="Low complexity" evidence="2">
    <location>
        <begin position="202"/>
        <end position="214"/>
    </location>
</feature>
<dbReference type="PANTHER" id="PTHR47027">
    <property type="entry name" value="REVERSE TRANSCRIPTASE DOMAIN-CONTAINING PROTEIN"/>
    <property type="match status" value="1"/>
</dbReference>
<accession>A0AAU9UKX2</accession>
<reference evidence="4" key="1">
    <citation type="submission" date="2022-03" db="EMBL/GenBank/DDBJ databases">
        <authorList>
            <person name="Tunstrom K."/>
        </authorList>
    </citation>
    <scope>NUCLEOTIDE SEQUENCE</scope>
</reference>
<evidence type="ECO:0000259" key="3">
    <source>
        <dbReference type="PROSITE" id="PS50878"/>
    </source>
</evidence>
<keyword evidence="5" id="KW-1185">Reference proteome</keyword>
<feature type="compositionally biased region" description="Basic and acidic residues" evidence="2">
    <location>
        <begin position="160"/>
        <end position="173"/>
    </location>
</feature>
<dbReference type="InterPro" id="IPR000477">
    <property type="entry name" value="RT_dom"/>
</dbReference>
<sequence>MNNELSPEMSLLLAKVTELLNAQTNTITENITAAILKQVDEKIKPIREENEKLKNEVEVLNKKILNLEMNSKRNNILIHGLPEASEEKHEDLINLVTSTLKGIEIEIESREIDRLQRLGKRGENDSKTRPILLTTTTLQKKIQILRNKKKMKPNTYITHDLPKQKLLLKKESKSTYTNRNEMEKRKRSETPSPGAEKSQLSTTNNQTKQHTTQIKNKKYNNLKEINLPPRMVTAGESDRHPLTTNNRIYIATLNTRTLRTPESLLELEEALKDLHWDIIGISEMRRAGEAIHEHLDYLIFNKGEMRGQGGVGFMIKIHLKNYIQDFHGVSERIAILNIRIPNYKKMWTVIQVYAPTEQADYSEIESFYSKLSQIVTTHTNNTIILMGDYNAQVGTKQNNDEYVLGNFGYGKRSPNGQRLVDFLMEHNLTLLNSIFKKNVNNKWTWFSPDKKSRNEIDYIISNHPKLFTDTSVISKLNFNTDHRMVRAALKATPAKLSRKHIAPTRTTDHSDINQLTSHSLDRLRDELMASDSRDVKTSYAKLQKNLTNHKNKKLSKHKYTLSNPTLQLINERKSLFNNKLRKQNTQKITELSKRIRNSIIKDRKTNRLHILEKHITRTGGTRRALKELREKTPWIINLKKNCNDNGRTSNRKEINKTATRFYSSLYSNQHAREQRERNSPISSITEPKILPSEVKKAILSQKPDKAPGPDEITNEILKGTLESVVPLLTKIYNDILLSGYIPEQWETSHIVLIYKKGLKEDIGNYRPISLMTNIYKVFSKIILDRISTTLDENQPMEQAGFRKNFSTIDHIHTVKQIVEKYNEFNKPLYMAFIDYTKAFDSISHEAIWDSLESQGIPTFYIKTIKSIYANSKARIKLESLGEAFKIERGVRQGDPLSPKLFSAVLENVFRKLDWEGYGLRIDGRKLNHLRFADDIVLFEENPSKLQKMIDELNNESNNVGLFMNIKKTKLMTNSENREIIINNLPLEYVNEYTYLGQIISHVDQTTKEITKRIANGWRRYWSLKEVMKSTEFSIAIKRKVFNTCILPCLTYGCETWSLTKYHRDMLKFCQRAMERSMMSIKKQDRVRNTTIRFKTKVTDVLTKIDQLKWRWTGHTLRCNQEKWSKIVTDWYPRDGKRRRGRQHRRWEDELKLTAGPNWRRVARDRNQWKMLEEAFAKRHTELRDIL</sequence>
<dbReference type="GO" id="GO:0003824">
    <property type="term" value="F:catalytic activity"/>
    <property type="evidence" value="ECO:0007669"/>
    <property type="project" value="InterPro"/>
</dbReference>
<evidence type="ECO:0000313" key="5">
    <source>
        <dbReference type="Proteomes" id="UP001153954"/>
    </source>
</evidence>